<dbReference type="STRING" id="1121326.CLMAG_49840"/>
<dbReference type="PANTHER" id="PTHR22939">
    <property type="entry name" value="SERINE PROTEASE FAMILY S1C HTRA-RELATED"/>
    <property type="match status" value="1"/>
</dbReference>
<dbReference type="Proteomes" id="UP000076603">
    <property type="component" value="Unassembled WGS sequence"/>
</dbReference>
<dbReference type="AlphaFoldDB" id="A0A161WCT7"/>
<dbReference type="PANTHER" id="PTHR22939:SF129">
    <property type="entry name" value="SERINE PROTEASE HTRA2, MITOCHONDRIAL"/>
    <property type="match status" value="1"/>
</dbReference>
<dbReference type="Pfam" id="PF00498">
    <property type="entry name" value="FHA"/>
    <property type="match status" value="1"/>
</dbReference>
<dbReference type="InterPro" id="IPR000253">
    <property type="entry name" value="FHA_dom"/>
</dbReference>
<dbReference type="InterPro" id="IPR008984">
    <property type="entry name" value="SMAD_FHA_dom_sf"/>
</dbReference>
<comment type="caution">
    <text evidence="3">The sequence shown here is derived from an EMBL/GenBank/DDBJ whole genome shotgun (WGS) entry which is preliminary data.</text>
</comment>
<dbReference type="SUPFAM" id="SSF49879">
    <property type="entry name" value="SMAD/FHA domain"/>
    <property type="match status" value="1"/>
</dbReference>
<dbReference type="Gene3D" id="2.40.10.10">
    <property type="entry name" value="Trypsin-like serine proteases"/>
    <property type="match status" value="2"/>
</dbReference>
<dbReference type="GO" id="GO:0006508">
    <property type="term" value="P:proteolysis"/>
    <property type="evidence" value="ECO:0007669"/>
    <property type="project" value="UniProtKB-KW"/>
</dbReference>
<organism evidence="3 4">
    <name type="scientific">Clostridium magnum DSM 2767</name>
    <dbReference type="NCBI Taxonomy" id="1121326"/>
    <lineage>
        <taxon>Bacteria</taxon>
        <taxon>Bacillati</taxon>
        <taxon>Bacillota</taxon>
        <taxon>Clostridia</taxon>
        <taxon>Eubacteriales</taxon>
        <taxon>Clostridiaceae</taxon>
        <taxon>Clostridium</taxon>
    </lineage>
</organism>
<evidence type="ECO:0000313" key="4">
    <source>
        <dbReference type="Proteomes" id="UP000076603"/>
    </source>
</evidence>
<name>A0A161WCT7_9CLOT</name>
<dbReference type="InterPro" id="IPR009003">
    <property type="entry name" value="Peptidase_S1_PA"/>
</dbReference>
<dbReference type="CDD" id="cd00060">
    <property type="entry name" value="FHA"/>
    <property type="match status" value="1"/>
</dbReference>
<dbReference type="RefSeq" id="WP_066628481.1">
    <property type="nucleotide sequence ID" value="NZ_FQXL01000007.1"/>
</dbReference>
<feature type="transmembrane region" description="Helical" evidence="1">
    <location>
        <begin position="6"/>
        <end position="26"/>
    </location>
</feature>
<dbReference type="InterPro" id="IPR043504">
    <property type="entry name" value="Peptidase_S1_PA_chymotrypsin"/>
</dbReference>
<protein>
    <submittedName>
        <fullName evidence="3">Putative serine protease HtrA</fullName>
    </submittedName>
</protein>
<sequence length="578" mass="64589">MNKKRIISISVIIVFVVYIATSLFLINKKPDISKVSKAQQISEYTKPAVVRIYSGVAVKWNYRPISSVYYDSTLYQFDSNVIQFLKENQYYTYLVYQGSGAVISPNGYIVTNAHVVQLMKMEDTQLKAMIYLDVCTKLAKFFNDKYNTNFTAEGLYALIRNYLAIDGINRLTKVYLPGGGEAVDGEVKSYGAPTGEGKDVAVIKIEKTNLSSVILGDSEKTQLQDNILVFGYPAAADSQLLSKESELVVTITDGKVSATDKKSTQGAPVLQINAAATHGNSGGPVVDDDGNVIGLLTFRSENNSKETQGFNFVVPVNTVKEFVSQAGAKNEEGNVNKLYKEGLQLYWSGYYKDALAKFEAVQRLNSNQSEIKKLISDCQQKSSQSKILWSKYKKIAIGTDVLALICIVAMIYFGFIQDKKRKNNNEEDVKVIKTEDDKKLLEKEIDKDANSKNNINNNVVSLEETKNLSKNIKARLYAISGPLEGRVIEFEGEPITIGRDPRFCKLVFSQDYLEIGRKHCTISYNSEEKNFQLEDNGSENGTFLGNGERVNSSEKKYLKSGDSFYLSSGEYLFEVWLE</sequence>
<dbReference type="Gene3D" id="2.60.200.20">
    <property type="match status" value="1"/>
</dbReference>
<gene>
    <name evidence="3" type="primary">htrA</name>
    <name evidence="3" type="ORF">CLMAG_49840</name>
</gene>
<dbReference type="SUPFAM" id="SSF50494">
    <property type="entry name" value="Trypsin-like serine proteases"/>
    <property type="match status" value="1"/>
</dbReference>
<keyword evidence="4" id="KW-1185">Reference proteome</keyword>
<keyword evidence="3" id="KW-0378">Hydrolase</keyword>
<proteinExistence type="predicted"/>
<dbReference type="PATRIC" id="fig|1121326.3.peg.5049"/>
<accession>A0A161WCT7</accession>
<keyword evidence="1" id="KW-0472">Membrane</keyword>
<dbReference type="PROSITE" id="PS50006">
    <property type="entry name" value="FHA_DOMAIN"/>
    <property type="match status" value="1"/>
</dbReference>
<keyword evidence="1" id="KW-0812">Transmembrane</keyword>
<keyword evidence="1" id="KW-1133">Transmembrane helix</keyword>
<evidence type="ECO:0000259" key="2">
    <source>
        <dbReference type="PROSITE" id="PS50006"/>
    </source>
</evidence>
<reference evidence="3 4" key="1">
    <citation type="submission" date="2016-04" db="EMBL/GenBank/DDBJ databases">
        <title>Genome sequence of Clostridium magnum DSM 2767.</title>
        <authorList>
            <person name="Poehlein A."/>
            <person name="Uhlig R."/>
            <person name="Fischer R."/>
            <person name="Bahl H."/>
            <person name="Daniel R."/>
        </authorList>
    </citation>
    <scope>NUCLEOTIDE SEQUENCE [LARGE SCALE GENOMIC DNA]</scope>
    <source>
        <strain evidence="3 4">DSM 2767</strain>
    </source>
</reference>
<dbReference type="SMART" id="SM00240">
    <property type="entry name" value="FHA"/>
    <property type="match status" value="1"/>
</dbReference>
<keyword evidence="3" id="KW-0645">Protease</keyword>
<dbReference type="OrthoDB" id="9783862at2"/>
<feature type="transmembrane region" description="Helical" evidence="1">
    <location>
        <begin position="395"/>
        <end position="415"/>
    </location>
</feature>
<evidence type="ECO:0000256" key="1">
    <source>
        <dbReference type="SAM" id="Phobius"/>
    </source>
</evidence>
<dbReference type="GO" id="GO:0008233">
    <property type="term" value="F:peptidase activity"/>
    <property type="evidence" value="ECO:0007669"/>
    <property type="project" value="UniProtKB-KW"/>
</dbReference>
<dbReference type="EMBL" id="LWAE01000008">
    <property type="protein sequence ID" value="KZL89495.1"/>
    <property type="molecule type" value="Genomic_DNA"/>
</dbReference>
<feature type="domain" description="FHA" evidence="2">
    <location>
        <begin position="495"/>
        <end position="549"/>
    </location>
</feature>
<evidence type="ECO:0000313" key="3">
    <source>
        <dbReference type="EMBL" id="KZL89495.1"/>
    </source>
</evidence>
<dbReference type="Pfam" id="PF13365">
    <property type="entry name" value="Trypsin_2"/>
    <property type="match status" value="1"/>
</dbReference>